<name>B9E5B5_CLOK1</name>
<feature type="transmembrane region" description="Helical" evidence="1">
    <location>
        <begin position="7"/>
        <end position="28"/>
    </location>
</feature>
<reference evidence="3" key="1">
    <citation type="submission" date="2005-09" db="EMBL/GenBank/DDBJ databases">
        <title>Complete genome sequence of Clostridium kluyveri and comparative genomics of Clostridia species.</title>
        <authorList>
            <person name="Inui M."/>
            <person name="Nonaka H."/>
            <person name="Shinoda Y."/>
            <person name="Ikenaga Y."/>
            <person name="Abe M."/>
            <person name="Naito K."/>
            <person name="Vertes A.A."/>
            <person name="Yukawa H."/>
        </authorList>
    </citation>
    <scope>NUCLEOTIDE SEQUENCE [LARGE SCALE GENOMIC DNA]</scope>
    <source>
        <strain evidence="3">NBRC 12016</strain>
    </source>
</reference>
<protein>
    <submittedName>
        <fullName evidence="2">Uncharacterized protein</fullName>
    </submittedName>
</protein>
<dbReference type="EMBL" id="AP009049">
    <property type="protein sequence ID" value="BAH07690.1"/>
    <property type="molecule type" value="Genomic_DNA"/>
</dbReference>
<dbReference type="NCBIfam" id="NF041644">
    <property type="entry name" value="CBO0543_fam"/>
    <property type="match status" value="1"/>
</dbReference>
<dbReference type="KEGG" id="ckr:CKR_2639"/>
<evidence type="ECO:0000313" key="2">
    <source>
        <dbReference type="EMBL" id="BAH07690.1"/>
    </source>
</evidence>
<evidence type="ECO:0000313" key="3">
    <source>
        <dbReference type="Proteomes" id="UP000007969"/>
    </source>
</evidence>
<keyword evidence="1" id="KW-1133">Transmembrane helix</keyword>
<feature type="transmembrane region" description="Helical" evidence="1">
    <location>
        <begin position="58"/>
        <end position="81"/>
    </location>
</feature>
<proteinExistence type="predicted"/>
<dbReference type="Proteomes" id="UP000007969">
    <property type="component" value="Chromosome"/>
</dbReference>
<dbReference type="InterPro" id="IPR048147">
    <property type="entry name" value="CBO0543-like"/>
</dbReference>
<keyword evidence="1" id="KW-0812">Transmembrane</keyword>
<accession>B9E5B5</accession>
<organism evidence="2 3">
    <name type="scientific">Clostridium kluyveri (strain NBRC 12016)</name>
    <dbReference type="NCBI Taxonomy" id="583346"/>
    <lineage>
        <taxon>Bacteria</taxon>
        <taxon>Bacillati</taxon>
        <taxon>Bacillota</taxon>
        <taxon>Clostridia</taxon>
        <taxon>Eubacteriales</taxon>
        <taxon>Clostridiaceae</taxon>
        <taxon>Clostridium</taxon>
    </lineage>
</organism>
<dbReference type="AlphaFoldDB" id="B9E5B5"/>
<dbReference type="HOGENOM" id="CLU_144078_0_0_9"/>
<gene>
    <name evidence="2" type="ordered locus">CKR_2639</name>
</gene>
<sequence length="180" mass="21301">MKRSFKILNYECFLNLYMNMALIGNTSIRGDHMLENIVIALIIPWVLILILYFKDRKVLLTIAPFQSSIAYTINAFGFYFGFWDLYPFGHREIVHVPFDIGIYPMISAWMVHYIKYKKMNPLIWIFIFTILTTVIEGAGVIMGRIVYRRGWNIGCTFVSYLIPYILNYLYYVQLKKSKVF</sequence>
<feature type="transmembrane region" description="Helical" evidence="1">
    <location>
        <begin position="151"/>
        <end position="171"/>
    </location>
</feature>
<feature type="transmembrane region" description="Helical" evidence="1">
    <location>
        <begin position="34"/>
        <end position="53"/>
    </location>
</feature>
<evidence type="ECO:0000256" key="1">
    <source>
        <dbReference type="SAM" id="Phobius"/>
    </source>
</evidence>
<feature type="transmembrane region" description="Helical" evidence="1">
    <location>
        <begin position="123"/>
        <end position="145"/>
    </location>
</feature>
<keyword evidence="1" id="KW-0472">Membrane</keyword>